<keyword evidence="3 8" id="KW-0813">Transport</keyword>
<dbReference type="RefSeq" id="WP_024005802.1">
    <property type="nucleotide sequence ID" value="NZ_KI650980.1"/>
</dbReference>
<feature type="transmembrane region" description="Helical" evidence="8">
    <location>
        <begin position="46"/>
        <end position="69"/>
    </location>
</feature>
<feature type="domain" description="Major facilitator superfamily (MFS) profile" evidence="9">
    <location>
        <begin position="15"/>
        <end position="397"/>
    </location>
</feature>
<name>V8QRH6_9BURK</name>
<feature type="transmembrane region" description="Helical" evidence="8">
    <location>
        <begin position="169"/>
        <end position="189"/>
    </location>
</feature>
<keyword evidence="4" id="KW-1003">Cell membrane</keyword>
<feature type="transmembrane region" description="Helical" evidence="8">
    <location>
        <begin position="12"/>
        <end position="34"/>
    </location>
</feature>
<comment type="similarity">
    <text evidence="2 8">Belongs to the major facilitator superfamily. Bcr/CmlA family.</text>
</comment>
<dbReference type="eggNOG" id="COG2814">
    <property type="taxonomic scope" value="Bacteria"/>
</dbReference>
<feature type="transmembrane region" description="Helical" evidence="8">
    <location>
        <begin position="81"/>
        <end position="99"/>
    </location>
</feature>
<dbReference type="InterPro" id="IPR004812">
    <property type="entry name" value="Efflux_drug-R_Bcr/CmlA"/>
</dbReference>
<evidence type="ECO:0000259" key="9">
    <source>
        <dbReference type="PROSITE" id="PS50850"/>
    </source>
</evidence>
<dbReference type="OrthoDB" id="9814303at2"/>
<feature type="transmembrane region" description="Helical" evidence="8">
    <location>
        <begin position="341"/>
        <end position="366"/>
    </location>
</feature>
<evidence type="ECO:0000256" key="4">
    <source>
        <dbReference type="ARBA" id="ARBA00022475"/>
    </source>
</evidence>
<evidence type="ECO:0000313" key="10">
    <source>
        <dbReference type="EMBL" id="ETF01925.1"/>
    </source>
</evidence>
<evidence type="ECO:0000313" key="11">
    <source>
        <dbReference type="Proteomes" id="UP000018733"/>
    </source>
</evidence>
<organism evidence="10 11">
    <name type="scientific">Advenella kashmirensis W13003</name>
    <dbReference type="NCBI Taxonomy" id="1424334"/>
    <lineage>
        <taxon>Bacteria</taxon>
        <taxon>Pseudomonadati</taxon>
        <taxon>Pseudomonadota</taxon>
        <taxon>Betaproteobacteria</taxon>
        <taxon>Burkholderiales</taxon>
        <taxon>Alcaligenaceae</taxon>
    </lineage>
</organism>
<dbReference type="Gene3D" id="1.20.1720.10">
    <property type="entry name" value="Multidrug resistance protein D"/>
    <property type="match status" value="1"/>
</dbReference>
<dbReference type="GO" id="GO:0042910">
    <property type="term" value="F:xenobiotic transmembrane transporter activity"/>
    <property type="evidence" value="ECO:0007669"/>
    <property type="project" value="InterPro"/>
</dbReference>
<keyword evidence="11" id="KW-1185">Reference proteome</keyword>
<proteinExistence type="inferred from homology"/>
<feature type="transmembrane region" description="Helical" evidence="8">
    <location>
        <begin position="142"/>
        <end position="163"/>
    </location>
</feature>
<dbReference type="InterPro" id="IPR011701">
    <property type="entry name" value="MFS"/>
</dbReference>
<evidence type="ECO:0000256" key="1">
    <source>
        <dbReference type="ARBA" id="ARBA00004651"/>
    </source>
</evidence>
<dbReference type="SUPFAM" id="SSF103473">
    <property type="entry name" value="MFS general substrate transporter"/>
    <property type="match status" value="1"/>
</dbReference>
<dbReference type="Pfam" id="PF07690">
    <property type="entry name" value="MFS_1"/>
    <property type="match status" value="1"/>
</dbReference>
<evidence type="ECO:0000256" key="2">
    <source>
        <dbReference type="ARBA" id="ARBA00006236"/>
    </source>
</evidence>
<feature type="transmembrane region" description="Helical" evidence="8">
    <location>
        <begin position="309"/>
        <end position="329"/>
    </location>
</feature>
<keyword evidence="8" id="KW-0997">Cell inner membrane</keyword>
<keyword evidence="6 8" id="KW-1133">Transmembrane helix</keyword>
<evidence type="ECO:0000256" key="5">
    <source>
        <dbReference type="ARBA" id="ARBA00022692"/>
    </source>
</evidence>
<dbReference type="GO" id="GO:1990961">
    <property type="term" value="P:xenobiotic detoxification by transmembrane export across the plasma membrane"/>
    <property type="evidence" value="ECO:0007669"/>
    <property type="project" value="InterPro"/>
</dbReference>
<evidence type="ECO:0000256" key="3">
    <source>
        <dbReference type="ARBA" id="ARBA00022448"/>
    </source>
</evidence>
<accession>V8QRH6</accession>
<evidence type="ECO:0000256" key="7">
    <source>
        <dbReference type="ARBA" id="ARBA00023136"/>
    </source>
</evidence>
<dbReference type="PATRIC" id="fig|1424334.3.peg.2860"/>
<dbReference type="GO" id="GO:0005886">
    <property type="term" value="C:plasma membrane"/>
    <property type="evidence" value="ECO:0007669"/>
    <property type="project" value="UniProtKB-SubCell"/>
</dbReference>
<sequence length="413" mass="42838">MTEKIAISSNVVRAPLWLLVLVTLSGTLAMHMFVPAMPTAAYDLHASMSAMQMTISLYILGLAVGQLVYGPLSDGFGRRPLLIAGLSIYVLAGVAASLAQSESTLILARLFQALGGCAGLALGRAIVRDTAAGDSAVKDQALLNLIMMAGPGLAPLLGSLLTLHFGWRAVFYALALLGLVTLLSAWRLLPETGAPAGKVSPAALANDYKSLLSTPSFLGYAFGGGCATTAIYSFIAAAPFIITGDLHRPLQEVGIYLTLLIVGLSVGNAATRQLIGRYSLERLLIGGNALSVFAAVLLLAFTLTGHLHIVVVTGLMFVFAIGAGVASPAALTKGLNVERHLVGSAAGLYGFTQMSIGALCTALVGLGDNPALTAFTVLACAAILGQAGLWYGMKQDRRQEHNVLVSETSTHPH</sequence>
<dbReference type="InterPro" id="IPR036259">
    <property type="entry name" value="MFS_trans_sf"/>
</dbReference>
<dbReference type="Proteomes" id="UP000018733">
    <property type="component" value="Unassembled WGS sequence"/>
</dbReference>
<protein>
    <recommendedName>
        <fullName evidence="8">Bcr/CflA family efflux transporter</fullName>
    </recommendedName>
</protein>
<keyword evidence="7 8" id="KW-0472">Membrane</keyword>
<dbReference type="InterPro" id="IPR020846">
    <property type="entry name" value="MFS_dom"/>
</dbReference>
<dbReference type="HOGENOM" id="CLU_001265_47_1_4"/>
<dbReference type="AlphaFoldDB" id="V8QRH6"/>
<feature type="transmembrane region" description="Helical" evidence="8">
    <location>
        <begin position="253"/>
        <end position="271"/>
    </location>
</feature>
<dbReference type="EMBL" id="AYXT01000010">
    <property type="protein sequence ID" value="ETF01925.1"/>
    <property type="molecule type" value="Genomic_DNA"/>
</dbReference>
<gene>
    <name evidence="10" type="ORF">W822_14240</name>
</gene>
<feature type="transmembrane region" description="Helical" evidence="8">
    <location>
        <begin position="372"/>
        <end position="391"/>
    </location>
</feature>
<feature type="transmembrane region" description="Helical" evidence="8">
    <location>
        <begin position="283"/>
        <end position="303"/>
    </location>
</feature>
<comment type="subcellular location">
    <subcellularLocation>
        <location evidence="8">Cell inner membrane</location>
        <topology evidence="8">Multi-pass membrane protein</topology>
    </subcellularLocation>
    <subcellularLocation>
        <location evidence="1">Cell membrane</location>
        <topology evidence="1">Multi-pass membrane protein</topology>
    </subcellularLocation>
</comment>
<feature type="transmembrane region" description="Helical" evidence="8">
    <location>
        <begin position="217"/>
        <end position="241"/>
    </location>
</feature>
<dbReference type="PROSITE" id="PS50850">
    <property type="entry name" value="MFS"/>
    <property type="match status" value="1"/>
</dbReference>
<dbReference type="CDD" id="cd17320">
    <property type="entry name" value="MFS_MdfA_MDR_like"/>
    <property type="match status" value="1"/>
</dbReference>
<dbReference type="PANTHER" id="PTHR23502">
    <property type="entry name" value="MAJOR FACILITATOR SUPERFAMILY"/>
    <property type="match status" value="1"/>
</dbReference>
<dbReference type="NCBIfam" id="TIGR00710">
    <property type="entry name" value="efflux_Bcr_CflA"/>
    <property type="match status" value="1"/>
</dbReference>
<evidence type="ECO:0000256" key="6">
    <source>
        <dbReference type="ARBA" id="ARBA00022989"/>
    </source>
</evidence>
<comment type="caution">
    <text evidence="10">The sequence shown here is derived from an EMBL/GenBank/DDBJ whole genome shotgun (WGS) entry which is preliminary data.</text>
</comment>
<feature type="transmembrane region" description="Helical" evidence="8">
    <location>
        <begin position="105"/>
        <end position="122"/>
    </location>
</feature>
<dbReference type="PANTHER" id="PTHR23502:SF132">
    <property type="entry name" value="POLYAMINE TRANSPORTER 2-RELATED"/>
    <property type="match status" value="1"/>
</dbReference>
<reference evidence="10 11" key="1">
    <citation type="journal article" date="2014" name="Genome Announc.">
        <title>Draft Genome Sequence of Advenella kashmirensis Strain W13003, a Polycyclic Aromatic Hydrocarbon-Degrading Bacterium.</title>
        <authorList>
            <person name="Wang X."/>
            <person name="Jin D."/>
            <person name="Zhou L."/>
            <person name="Wu L."/>
            <person name="An W."/>
            <person name="Zhao L."/>
        </authorList>
    </citation>
    <scope>NUCLEOTIDE SEQUENCE [LARGE SCALE GENOMIC DNA]</scope>
    <source>
        <strain evidence="10 11">W13003</strain>
    </source>
</reference>
<keyword evidence="5 8" id="KW-0812">Transmembrane</keyword>
<dbReference type="STRING" id="1424334.W822_14240"/>
<evidence type="ECO:0000256" key="8">
    <source>
        <dbReference type="RuleBase" id="RU365088"/>
    </source>
</evidence>